<evidence type="ECO:0000256" key="1">
    <source>
        <dbReference type="SAM" id="MobiDB-lite"/>
    </source>
</evidence>
<name>A0A9P6WI82_9ASCO</name>
<sequence>MSASYTSTSTSASTQTVNENQIKDKNNDNNTNDNNNKDLYMTPPQYLYTYDKTKMILDLNNVTQFTNPLDPSNIFNKDTIFHYCNMIIDSYNNESVKLALYRDNKDYGPKNGPIDVYFHPFQWKSEWHLSIGFAGY</sequence>
<keyword evidence="3" id="KW-1185">Reference proteome</keyword>
<feature type="compositionally biased region" description="Low complexity" evidence="1">
    <location>
        <begin position="28"/>
        <end position="38"/>
    </location>
</feature>
<organism evidence="2 3">
    <name type="scientific">Pichia californica</name>
    <dbReference type="NCBI Taxonomy" id="460514"/>
    <lineage>
        <taxon>Eukaryota</taxon>
        <taxon>Fungi</taxon>
        <taxon>Dikarya</taxon>
        <taxon>Ascomycota</taxon>
        <taxon>Saccharomycotina</taxon>
        <taxon>Pichiomycetes</taxon>
        <taxon>Pichiales</taxon>
        <taxon>Pichiaceae</taxon>
        <taxon>Pichia</taxon>
    </lineage>
</organism>
<protein>
    <submittedName>
        <fullName evidence="2">Uncharacterized protein</fullName>
    </submittedName>
</protein>
<feature type="non-terminal residue" evidence="2">
    <location>
        <position position="136"/>
    </location>
</feature>
<evidence type="ECO:0000313" key="3">
    <source>
        <dbReference type="Proteomes" id="UP000697127"/>
    </source>
</evidence>
<dbReference type="EMBL" id="PUHW01000260">
    <property type="protein sequence ID" value="KAG0687447.1"/>
    <property type="molecule type" value="Genomic_DNA"/>
</dbReference>
<comment type="caution">
    <text evidence="2">The sequence shown here is derived from an EMBL/GenBank/DDBJ whole genome shotgun (WGS) entry which is preliminary data.</text>
</comment>
<feature type="compositionally biased region" description="Low complexity" evidence="1">
    <location>
        <begin position="1"/>
        <end position="16"/>
    </location>
</feature>
<proteinExistence type="predicted"/>
<feature type="region of interest" description="Disordered" evidence="1">
    <location>
        <begin position="1"/>
        <end position="40"/>
    </location>
</feature>
<evidence type="ECO:0000313" key="2">
    <source>
        <dbReference type="EMBL" id="KAG0687447.1"/>
    </source>
</evidence>
<accession>A0A9P6WI82</accession>
<reference evidence="2" key="1">
    <citation type="submission" date="2020-11" db="EMBL/GenBank/DDBJ databases">
        <title>Kefir isolates.</title>
        <authorList>
            <person name="Marcisauskas S."/>
            <person name="Kim Y."/>
            <person name="Blasche S."/>
        </authorList>
    </citation>
    <scope>NUCLEOTIDE SEQUENCE</scope>
    <source>
        <strain evidence="2">Olga-1</strain>
    </source>
</reference>
<dbReference type="AlphaFoldDB" id="A0A9P6WI82"/>
<gene>
    <name evidence="2" type="ORF">C6P40_002347</name>
</gene>
<dbReference type="Proteomes" id="UP000697127">
    <property type="component" value="Unassembled WGS sequence"/>
</dbReference>